<evidence type="ECO:0000256" key="1">
    <source>
        <dbReference type="SAM" id="MobiDB-lite"/>
    </source>
</evidence>
<name>A0ABP3G1C6_9ACTN</name>
<dbReference type="Gene3D" id="3.40.1000.10">
    <property type="entry name" value="Mog1/PsbP, alpha/beta/alpha sandwich"/>
    <property type="match status" value="1"/>
</dbReference>
<sequence>MSRWDADLQQWVDDDPPPRGPHHHGPHEPTEPDVLSGPVPADDGPEGPSHAAVLAGVLAGVVLAGGIGFGIWELSHGDGGGATGGGGPSTASAPATVGPSYDPSTVGGAIGGTTDAPTGPSAGPSADPGNGGAPAGYTHTRDPAGFTLDVPLGWHRTADGISVFYRPAGDDQNFIQVFRLNGPESTPVEAAEATEATMSKNPGYRRLKLGQTSDGSEAELEYTYTRDGGTRHVVLRDVKAPDRRMYALLVTGPDGDWSAYARVYAVLLGSFCPTGNCANGG</sequence>
<dbReference type="EMBL" id="BAAABW010000002">
    <property type="protein sequence ID" value="GAA0331570.1"/>
    <property type="molecule type" value="Genomic_DNA"/>
</dbReference>
<dbReference type="RefSeq" id="WP_344115481.1">
    <property type="nucleotide sequence ID" value="NZ_BAAABW010000002.1"/>
</dbReference>
<protein>
    <recommendedName>
        <fullName evidence="4">Serine/arginine repetitive matrix protein 2</fullName>
    </recommendedName>
</protein>
<organism evidence="2 3">
    <name type="scientific">Streptomyces blastmyceticus</name>
    <dbReference type="NCBI Taxonomy" id="68180"/>
    <lineage>
        <taxon>Bacteria</taxon>
        <taxon>Bacillati</taxon>
        <taxon>Actinomycetota</taxon>
        <taxon>Actinomycetes</taxon>
        <taxon>Kitasatosporales</taxon>
        <taxon>Streptomycetaceae</taxon>
        <taxon>Streptomyces</taxon>
    </lineage>
</organism>
<feature type="region of interest" description="Disordered" evidence="1">
    <location>
        <begin position="80"/>
        <end position="140"/>
    </location>
</feature>
<feature type="region of interest" description="Disordered" evidence="1">
    <location>
        <begin position="1"/>
        <end position="48"/>
    </location>
</feature>
<evidence type="ECO:0000313" key="3">
    <source>
        <dbReference type="Proteomes" id="UP001500063"/>
    </source>
</evidence>
<evidence type="ECO:0000313" key="2">
    <source>
        <dbReference type="EMBL" id="GAA0331570.1"/>
    </source>
</evidence>
<proteinExistence type="predicted"/>
<gene>
    <name evidence="2" type="ORF">GCM10010319_04420</name>
</gene>
<keyword evidence="3" id="KW-1185">Reference proteome</keyword>
<dbReference type="Proteomes" id="UP001500063">
    <property type="component" value="Unassembled WGS sequence"/>
</dbReference>
<accession>A0ABP3G1C6</accession>
<reference evidence="3" key="1">
    <citation type="journal article" date="2019" name="Int. J. Syst. Evol. Microbiol.">
        <title>The Global Catalogue of Microorganisms (GCM) 10K type strain sequencing project: providing services to taxonomists for standard genome sequencing and annotation.</title>
        <authorList>
            <consortium name="The Broad Institute Genomics Platform"/>
            <consortium name="The Broad Institute Genome Sequencing Center for Infectious Disease"/>
            <person name="Wu L."/>
            <person name="Ma J."/>
        </authorList>
    </citation>
    <scope>NUCLEOTIDE SEQUENCE [LARGE SCALE GENOMIC DNA]</scope>
    <source>
        <strain evidence="3">JCM 4565</strain>
    </source>
</reference>
<comment type="caution">
    <text evidence="2">The sequence shown here is derived from an EMBL/GenBank/DDBJ whole genome shotgun (WGS) entry which is preliminary data.</text>
</comment>
<evidence type="ECO:0008006" key="4">
    <source>
        <dbReference type="Google" id="ProtNLM"/>
    </source>
</evidence>